<evidence type="ECO:0000313" key="2">
    <source>
        <dbReference type="EMBL" id="KAG9327478.1"/>
    </source>
</evidence>
<dbReference type="PANTHER" id="PTHR31138">
    <property type="entry name" value="CHROMOSOME 19, WHOLE GENOME SHOTGUN SEQUENCE"/>
    <property type="match status" value="1"/>
</dbReference>
<comment type="caution">
    <text evidence="2">The sequence shown here is derived from an EMBL/GenBank/DDBJ whole genome shotgun (WGS) entry which is preliminary data.</text>
</comment>
<sequence>MRRSSADTTYPPRDQPPRGSLDLLQVLSAAATLDDIAAQAGMTTHDMKASFHVIYRHLREKHHIDKLLHALYLRTDGYLGALENMETGAQNGIRFVNRVDVVYPGPSELRSTINRARASTFDLSLLILFLTEPLLRFRVCVMAHLLEAAFGLINGGWEEHLRVLTEDEHEYVMRRLQALFLELFEQPVAQASLRRLLSTLRGWVASDQHEEGNEEQLPELPAVVKEVFPCSETVLQEILNIKGAAFHDVAFKHEIQMLLKFLVLSLRDRTFASADDWIKEGNTVIGNLQHSLHAGPYRGPVQRLIHTTVNVADQMWEGGGATDTSLAIEKCLVTIIQKFLEGRVGHALGADLALEAGLRSGWDAMGDFERLVLAISENIAPIPLPAIVWKRRKSEVHLDSAVVRFPQLDPNCIRLNSSMEFHRETNTLRRRWNLKISDVELEAKNVAYYFVSKSALFGRLVDTGALSLSIPPSSLCVEMDFVLSPPGILRRSVTALQESVDDLGQKHPIASAAHRALSHVPPPPITTRRRSVVESLTSQSGRRLSQPSIDIDSATQTALGSGTRFGQEITRNVTEDGRSAFEAVARVLYPNRPQSLSQQLNHLEQRAAARIPSRDRLWLSRPQRRYTYGNGTQSLFTSGSETLESTAGPSSAAPVSSGATAYYSSLVEATEARSEEFMKVKTCRVHLRKIAVQVHETKHPLLQAAVHPILVRQLRKALEQTLRQAILELIGAINDGAEQVISFLQQEIHATQPQQPGSGQQQRFVTPVRQPEPSKRGLDVIVDRPLFGTF</sequence>
<dbReference type="EMBL" id="JAIFTL010000004">
    <property type="protein sequence ID" value="KAG9327478.1"/>
    <property type="molecule type" value="Genomic_DNA"/>
</dbReference>
<dbReference type="PANTHER" id="PTHR31138:SF1">
    <property type="entry name" value="PDZ DOMAIN-CONTAINING PROTEIN"/>
    <property type="match status" value="1"/>
</dbReference>
<gene>
    <name evidence="2" type="ORF">KVV02_000427</name>
</gene>
<organism evidence="2 3">
    <name type="scientific">Mortierella alpina</name>
    <name type="common">Oleaginous fungus</name>
    <name type="synonym">Mortierella renispora</name>
    <dbReference type="NCBI Taxonomy" id="64518"/>
    <lineage>
        <taxon>Eukaryota</taxon>
        <taxon>Fungi</taxon>
        <taxon>Fungi incertae sedis</taxon>
        <taxon>Mucoromycota</taxon>
        <taxon>Mortierellomycotina</taxon>
        <taxon>Mortierellomycetes</taxon>
        <taxon>Mortierellales</taxon>
        <taxon>Mortierellaceae</taxon>
        <taxon>Mortierella</taxon>
    </lineage>
</organism>
<protein>
    <submittedName>
        <fullName evidence="2">Uncharacterized protein</fullName>
    </submittedName>
</protein>
<name>A0A9P8D315_MORAP</name>
<dbReference type="AlphaFoldDB" id="A0A9P8D315"/>
<evidence type="ECO:0000256" key="1">
    <source>
        <dbReference type="SAM" id="MobiDB-lite"/>
    </source>
</evidence>
<feature type="compositionally biased region" description="Low complexity" evidence="1">
    <location>
        <begin position="752"/>
        <end position="762"/>
    </location>
</feature>
<reference evidence="2" key="1">
    <citation type="submission" date="2021-07" db="EMBL/GenBank/DDBJ databases">
        <title>Draft genome of Mortierella alpina, strain LL118, isolated from an aspen leaf litter sample.</title>
        <authorList>
            <person name="Yang S."/>
            <person name="Vinatzer B.A."/>
        </authorList>
    </citation>
    <scope>NUCLEOTIDE SEQUENCE</scope>
    <source>
        <strain evidence="2">LL118</strain>
    </source>
</reference>
<proteinExistence type="predicted"/>
<evidence type="ECO:0000313" key="3">
    <source>
        <dbReference type="Proteomes" id="UP000717515"/>
    </source>
</evidence>
<accession>A0A9P8D315</accession>
<dbReference type="Proteomes" id="UP000717515">
    <property type="component" value="Unassembled WGS sequence"/>
</dbReference>
<feature type="region of interest" description="Disordered" evidence="1">
    <location>
        <begin position="751"/>
        <end position="775"/>
    </location>
</feature>